<reference evidence="2" key="1">
    <citation type="submission" date="2020-08" db="EMBL/GenBank/DDBJ databases">
        <title>Novel species isolated from subtropical streams in China.</title>
        <authorList>
            <person name="Lu H."/>
        </authorList>
    </citation>
    <scope>NUCLEOTIDE SEQUENCE</scope>
    <source>
        <strain evidence="2">LX22W</strain>
    </source>
</reference>
<comment type="caution">
    <text evidence="2">The sequence shown here is derived from an EMBL/GenBank/DDBJ whole genome shotgun (WGS) entry which is preliminary data.</text>
</comment>
<evidence type="ECO:0000313" key="2">
    <source>
        <dbReference type="EMBL" id="MBC3882864.1"/>
    </source>
</evidence>
<dbReference type="InterPro" id="IPR054242">
    <property type="entry name" value="DUF6969"/>
</dbReference>
<keyword evidence="3" id="KW-1185">Reference proteome</keyword>
<organism evidence="2 3">
    <name type="scientific">Undibacterium nitidum</name>
    <dbReference type="NCBI Taxonomy" id="2762298"/>
    <lineage>
        <taxon>Bacteria</taxon>
        <taxon>Pseudomonadati</taxon>
        <taxon>Pseudomonadota</taxon>
        <taxon>Betaproteobacteria</taxon>
        <taxon>Burkholderiales</taxon>
        <taxon>Oxalobacteraceae</taxon>
        <taxon>Undibacterium</taxon>
    </lineage>
</organism>
<accession>A0A923HWV5</accession>
<dbReference type="AlphaFoldDB" id="A0A923HWV5"/>
<dbReference type="Proteomes" id="UP000627446">
    <property type="component" value="Unassembled WGS sequence"/>
</dbReference>
<sequence>MRLPVLVKPQSLVTQSTTPTEKARLWKAANELVSHLHQLSEKGSQVVQQVLGKHAFVEWDHYPEDDVRDHQHHSQYFYHAHPGQQRPFVEHGHFHLFVHAQELGLRPVRELYSEAPAHLIAVSMDATGMPIGFFVVNRWVTKGPWLSSQQCEIALDHFAIKGKQGNRQVNTILSSLVRLYRQAILDLIEERDRTMVKISKGRDRRSVFADQTIEVICYRPISLADDIQLLEEN</sequence>
<proteinExistence type="predicted"/>
<protein>
    <recommendedName>
        <fullName evidence="1">DUF6969 domain-containing protein</fullName>
    </recommendedName>
</protein>
<gene>
    <name evidence="2" type="ORF">H8K36_15845</name>
</gene>
<dbReference type="EMBL" id="JACOFZ010000008">
    <property type="protein sequence ID" value="MBC3882864.1"/>
    <property type="molecule type" value="Genomic_DNA"/>
</dbReference>
<name>A0A923HWV5_9BURK</name>
<dbReference type="RefSeq" id="WP_186917488.1">
    <property type="nucleotide sequence ID" value="NZ_JACOFZ010000008.1"/>
</dbReference>
<feature type="domain" description="DUF6969" evidence="1">
    <location>
        <begin position="27"/>
        <end position="221"/>
    </location>
</feature>
<evidence type="ECO:0000259" key="1">
    <source>
        <dbReference type="Pfam" id="PF22308"/>
    </source>
</evidence>
<dbReference type="Pfam" id="PF22308">
    <property type="entry name" value="DUF6969"/>
    <property type="match status" value="1"/>
</dbReference>
<evidence type="ECO:0000313" key="3">
    <source>
        <dbReference type="Proteomes" id="UP000627446"/>
    </source>
</evidence>